<dbReference type="PANTHER" id="PTHR15067">
    <property type="entry name" value="E3 UBIQUITIN-PROTEIN LIGASE RNF8"/>
    <property type="match status" value="1"/>
</dbReference>
<dbReference type="GO" id="GO:0061630">
    <property type="term" value="F:ubiquitin protein ligase activity"/>
    <property type="evidence" value="ECO:0007669"/>
    <property type="project" value="TreeGrafter"/>
</dbReference>
<dbReference type="GO" id="GO:0005829">
    <property type="term" value="C:cytosol"/>
    <property type="evidence" value="ECO:0007669"/>
    <property type="project" value="TreeGrafter"/>
</dbReference>
<keyword evidence="7" id="KW-1133">Transmembrane helix</keyword>
<feature type="transmembrane region" description="Helical" evidence="7">
    <location>
        <begin position="65"/>
        <end position="85"/>
    </location>
</feature>
<dbReference type="InParanoid" id="T0QRU5"/>
<dbReference type="InterPro" id="IPR001841">
    <property type="entry name" value="Znf_RING"/>
</dbReference>
<dbReference type="EMBL" id="JH767147">
    <property type="protein sequence ID" value="EQC36700.1"/>
    <property type="molecule type" value="Genomic_DNA"/>
</dbReference>
<keyword evidence="2" id="KW-0479">Metal-binding</keyword>
<gene>
    <name evidence="9" type="ORF">SDRG_06134</name>
</gene>
<feature type="transmembrane region" description="Helical" evidence="7">
    <location>
        <begin position="97"/>
        <end position="117"/>
    </location>
</feature>
<evidence type="ECO:0000313" key="10">
    <source>
        <dbReference type="Proteomes" id="UP000030762"/>
    </source>
</evidence>
<dbReference type="AlphaFoldDB" id="T0QRU5"/>
<keyword evidence="5" id="KW-0862">Zinc</keyword>
<name>T0QRU5_SAPDV</name>
<sequence length="387" mass="42248">MADDADAWAADRRQCQRYAFFSCAAGAVALASTYERCLSAHCGSLEAIVELAAKSKPSVLALLNVYMLCLYAVFHAASPMVFGGVRLAEVGRVREHMLQFLVLRCILLLNTLGSVGFPTMLRLVGWMSMLTLLHATLTLLRLRLSYAGLPDHAAGTILAVALVLLLGLLATSWLVFSAASSVLCLLTCTEALLALVKWAHTVLLVLGPRLERDLLLLQAQFILDVAHLIGLLAQYMGVLSLGGFRVSFLDFVLVMNVKRTLSKAQGRLAAYYDYTAILAELSTALPDVACSRTDEHGEAFVCAICLAPLGVAKQLECGHCFHLGCLRQCFQEQMRLEKPWQCALCRKLVSRAHPTPWRAHRRHDMGDDVITSLFSFGNDDNGPPGAT</sequence>
<evidence type="ECO:0000256" key="7">
    <source>
        <dbReference type="SAM" id="Phobius"/>
    </source>
</evidence>
<dbReference type="GO" id="GO:0008270">
    <property type="term" value="F:zinc ion binding"/>
    <property type="evidence" value="ECO:0007669"/>
    <property type="project" value="UniProtKB-KW"/>
</dbReference>
<dbReference type="RefSeq" id="XP_008610121.1">
    <property type="nucleotide sequence ID" value="XM_008611899.1"/>
</dbReference>
<dbReference type="CDD" id="cd16448">
    <property type="entry name" value="RING-H2"/>
    <property type="match status" value="1"/>
</dbReference>
<accession>T0QRU5</accession>
<dbReference type="GO" id="GO:0006511">
    <property type="term" value="P:ubiquitin-dependent protein catabolic process"/>
    <property type="evidence" value="ECO:0007669"/>
    <property type="project" value="TreeGrafter"/>
</dbReference>
<dbReference type="Proteomes" id="UP000030762">
    <property type="component" value="Unassembled WGS sequence"/>
</dbReference>
<dbReference type="InterPro" id="IPR013083">
    <property type="entry name" value="Znf_RING/FYVE/PHD"/>
</dbReference>
<dbReference type="STRING" id="1156394.T0QRU5"/>
<dbReference type="SUPFAM" id="SSF57850">
    <property type="entry name" value="RING/U-box"/>
    <property type="match status" value="1"/>
</dbReference>
<reference evidence="9 10" key="1">
    <citation type="submission" date="2012-04" db="EMBL/GenBank/DDBJ databases">
        <title>The Genome Sequence of Saprolegnia declina VS20.</title>
        <authorList>
            <consortium name="The Broad Institute Genome Sequencing Platform"/>
            <person name="Russ C."/>
            <person name="Nusbaum C."/>
            <person name="Tyler B."/>
            <person name="van West P."/>
            <person name="Dieguez-Uribeondo J."/>
            <person name="de Bruijn I."/>
            <person name="Tripathy S."/>
            <person name="Jiang R."/>
            <person name="Young S.K."/>
            <person name="Zeng Q."/>
            <person name="Gargeya S."/>
            <person name="Fitzgerald M."/>
            <person name="Haas B."/>
            <person name="Abouelleil A."/>
            <person name="Alvarado L."/>
            <person name="Arachchi H.M."/>
            <person name="Berlin A."/>
            <person name="Chapman S.B."/>
            <person name="Goldberg J."/>
            <person name="Griggs A."/>
            <person name="Gujja S."/>
            <person name="Hansen M."/>
            <person name="Howarth C."/>
            <person name="Imamovic A."/>
            <person name="Larimer J."/>
            <person name="McCowen C."/>
            <person name="Montmayeur A."/>
            <person name="Murphy C."/>
            <person name="Neiman D."/>
            <person name="Pearson M."/>
            <person name="Priest M."/>
            <person name="Roberts A."/>
            <person name="Saif S."/>
            <person name="Shea T."/>
            <person name="Sisk P."/>
            <person name="Sykes S."/>
            <person name="Wortman J."/>
            <person name="Nusbaum C."/>
            <person name="Birren B."/>
        </authorList>
    </citation>
    <scope>NUCLEOTIDE SEQUENCE [LARGE SCALE GENOMIC DNA]</scope>
    <source>
        <strain evidence="9 10">VS20</strain>
    </source>
</reference>
<dbReference type="SMART" id="SM00184">
    <property type="entry name" value="RING"/>
    <property type="match status" value="1"/>
</dbReference>
<dbReference type="GeneID" id="19946861"/>
<keyword evidence="7" id="KW-0812">Transmembrane</keyword>
<keyword evidence="10" id="KW-1185">Reference proteome</keyword>
<protein>
    <recommendedName>
        <fullName evidence="8">RING-type domain-containing protein</fullName>
    </recommendedName>
</protein>
<feature type="transmembrane region" description="Helical" evidence="7">
    <location>
        <begin position="182"/>
        <end position="207"/>
    </location>
</feature>
<keyword evidence="1" id="KW-0808">Transferase</keyword>
<evidence type="ECO:0000256" key="6">
    <source>
        <dbReference type="PROSITE-ProRule" id="PRU00175"/>
    </source>
</evidence>
<proteinExistence type="predicted"/>
<dbReference type="PANTHER" id="PTHR15067:SF4">
    <property type="entry name" value="E3 UBIQUITIN-PROTEIN LIGASE RNF8"/>
    <property type="match status" value="1"/>
</dbReference>
<evidence type="ECO:0000256" key="2">
    <source>
        <dbReference type="ARBA" id="ARBA00022723"/>
    </source>
</evidence>
<evidence type="ECO:0000256" key="3">
    <source>
        <dbReference type="ARBA" id="ARBA00022771"/>
    </source>
</evidence>
<feature type="domain" description="RING-type" evidence="8">
    <location>
        <begin position="302"/>
        <end position="346"/>
    </location>
</feature>
<keyword evidence="3 6" id="KW-0863">Zinc-finger</keyword>
<feature type="transmembrane region" description="Helical" evidence="7">
    <location>
        <begin position="154"/>
        <end position="176"/>
    </location>
</feature>
<dbReference type="VEuPathDB" id="FungiDB:SDRG_06134"/>
<dbReference type="eggNOG" id="KOG0802">
    <property type="taxonomic scope" value="Eukaryota"/>
</dbReference>
<keyword evidence="4" id="KW-0833">Ubl conjugation pathway</keyword>
<evidence type="ECO:0000256" key="4">
    <source>
        <dbReference type="ARBA" id="ARBA00022786"/>
    </source>
</evidence>
<evidence type="ECO:0000259" key="8">
    <source>
        <dbReference type="PROSITE" id="PS50089"/>
    </source>
</evidence>
<organism evidence="9 10">
    <name type="scientific">Saprolegnia diclina (strain VS20)</name>
    <dbReference type="NCBI Taxonomy" id="1156394"/>
    <lineage>
        <taxon>Eukaryota</taxon>
        <taxon>Sar</taxon>
        <taxon>Stramenopiles</taxon>
        <taxon>Oomycota</taxon>
        <taxon>Saprolegniomycetes</taxon>
        <taxon>Saprolegniales</taxon>
        <taxon>Saprolegniaceae</taxon>
        <taxon>Saprolegnia</taxon>
    </lineage>
</organism>
<evidence type="ECO:0000256" key="1">
    <source>
        <dbReference type="ARBA" id="ARBA00022679"/>
    </source>
</evidence>
<dbReference type="OMA" id="HFLLVAM"/>
<dbReference type="PROSITE" id="PS50089">
    <property type="entry name" value="ZF_RING_2"/>
    <property type="match status" value="1"/>
</dbReference>
<dbReference type="GO" id="GO:0016567">
    <property type="term" value="P:protein ubiquitination"/>
    <property type="evidence" value="ECO:0007669"/>
    <property type="project" value="TreeGrafter"/>
</dbReference>
<evidence type="ECO:0000256" key="5">
    <source>
        <dbReference type="ARBA" id="ARBA00022833"/>
    </source>
</evidence>
<keyword evidence="7" id="KW-0472">Membrane</keyword>
<dbReference type="OrthoDB" id="8062037at2759"/>
<dbReference type="GO" id="GO:0000151">
    <property type="term" value="C:ubiquitin ligase complex"/>
    <property type="evidence" value="ECO:0007669"/>
    <property type="project" value="TreeGrafter"/>
</dbReference>
<dbReference type="Gene3D" id="3.30.40.10">
    <property type="entry name" value="Zinc/RING finger domain, C3HC4 (zinc finger)"/>
    <property type="match status" value="1"/>
</dbReference>
<evidence type="ECO:0000313" key="9">
    <source>
        <dbReference type="EMBL" id="EQC36700.1"/>
    </source>
</evidence>